<feature type="disulfide bond" evidence="10">
    <location>
        <begin position="144"/>
        <end position="159"/>
    </location>
</feature>
<evidence type="ECO:0000256" key="10">
    <source>
        <dbReference type="PROSITE-ProRule" id="PRU00124"/>
    </source>
</evidence>
<keyword evidence="8" id="KW-0170">Cobalt</keyword>
<feature type="disulfide bond" evidence="10">
    <location>
        <begin position="89"/>
        <end position="107"/>
    </location>
</feature>
<dbReference type="GO" id="GO:0015889">
    <property type="term" value="P:cobalamin transport"/>
    <property type="evidence" value="ECO:0007669"/>
    <property type="project" value="InterPro"/>
</dbReference>
<evidence type="ECO:0000256" key="6">
    <source>
        <dbReference type="ARBA" id="ARBA00023136"/>
    </source>
</evidence>
<evidence type="ECO:0000256" key="9">
    <source>
        <dbReference type="PIRSR" id="PIRSR602157-2"/>
    </source>
</evidence>
<dbReference type="OrthoDB" id="1937528at2759"/>
<keyword evidence="12" id="KW-0449">Lipoprotein</keyword>
<dbReference type="PRINTS" id="PR00261">
    <property type="entry name" value="LDLRECEPTOR"/>
</dbReference>
<evidence type="ECO:0000256" key="3">
    <source>
        <dbReference type="ARBA" id="ARBA00022692"/>
    </source>
</evidence>
<keyword evidence="12" id="KW-0675">Receptor</keyword>
<evidence type="ECO:0000313" key="12">
    <source>
        <dbReference type="EMBL" id="GBN21274.1"/>
    </source>
</evidence>
<dbReference type="GO" id="GO:0012505">
    <property type="term" value="C:endomembrane system"/>
    <property type="evidence" value="ECO:0007669"/>
    <property type="project" value="UniProtKB-SubCell"/>
</dbReference>
<feature type="disulfide bond" evidence="10">
    <location>
        <begin position="181"/>
        <end position="196"/>
    </location>
</feature>
<accession>A0A4Y2M3Z1</accession>
<feature type="disulfide bond" evidence="10">
    <location>
        <begin position="224"/>
        <end position="239"/>
    </location>
</feature>
<dbReference type="PANTHER" id="PTHR24270">
    <property type="entry name" value="LOW-DENSITY LIPOPROTEIN RECEPTOR-RELATED"/>
    <property type="match status" value="1"/>
</dbReference>
<feature type="disulfide bond" evidence="10">
    <location>
        <begin position="82"/>
        <end position="94"/>
    </location>
</feature>
<dbReference type="Gene3D" id="4.10.400.10">
    <property type="entry name" value="Low-density Lipoprotein Receptor"/>
    <property type="match status" value="6"/>
</dbReference>
<dbReference type="InterPro" id="IPR023415">
    <property type="entry name" value="LDLR_class-A_CS"/>
</dbReference>
<keyword evidence="4" id="KW-0677">Repeat</keyword>
<feature type="disulfide bond" evidence="10">
    <location>
        <begin position="9"/>
        <end position="27"/>
    </location>
</feature>
<evidence type="ECO:0000256" key="7">
    <source>
        <dbReference type="ARBA" id="ARBA00023157"/>
    </source>
</evidence>
<dbReference type="PANTHER" id="PTHR24270:SF62">
    <property type="entry name" value="LOW-DENSITY LIPOPROTEIN RECEPTOR-RELATED PROTEIN 2"/>
    <property type="match status" value="1"/>
</dbReference>
<comment type="subcellular location">
    <subcellularLocation>
        <location evidence="2">Endomembrane system</location>
    </subcellularLocation>
    <subcellularLocation>
        <location evidence="1">Membrane</location>
        <topology evidence="1">Single-pass membrane protein</topology>
    </subcellularLocation>
</comment>
<dbReference type="InterPro" id="IPR002172">
    <property type="entry name" value="LDrepeatLR_classA_rpt"/>
</dbReference>
<feature type="disulfide bond" evidence="10">
    <location>
        <begin position="64"/>
        <end position="79"/>
    </location>
</feature>
<keyword evidence="5" id="KW-1133">Transmembrane helix</keyword>
<dbReference type="InterPro" id="IPR050685">
    <property type="entry name" value="LDLR"/>
</dbReference>
<name>A0A4Y2M3Z1_ARAVE</name>
<dbReference type="PROSITE" id="PS01209">
    <property type="entry name" value="LDLRA_1"/>
    <property type="match status" value="1"/>
</dbReference>
<reference evidence="12 13" key="1">
    <citation type="journal article" date="2019" name="Sci. Rep.">
        <title>Orb-weaving spider Araneus ventricosus genome elucidates the spidroin gene catalogue.</title>
        <authorList>
            <person name="Kono N."/>
            <person name="Nakamura H."/>
            <person name="Ohtoshi R."/>
            <person name="Moran D.A.P."/>
            <person name="Shinohara A."/>
            <person name="Yoshida Y."/>
            <person name="Fujiwara M."/>
            <person name="Mori M."/>
            <person name="Tomita M."/>
            <person name="Arakawa K."/>
        </authorList>
    </citation>
    <scope>NUCLEOTIDE SEQUENCE [LARGE SCALE GENOMIC DNA]</scope>
</reference>
<comment type="caution">
    <text evidence="10">Lacks conserved residue(s) required for the propagation of feature annotation.</text>
</comment>
<evidence type="ECO:0000259" key="11">
    <source>
        <dbReference type="Pfam" id="PF00078"/>
    </source>
</evidence>
<dbReference type="Proteomes" id="UP000499080">
    <property type="component" value="Unassembled WGS sequence"/>
</dbReference>
<gene>
    <name evidence="12" type="primary">Lrp2_6</name>
    <name evidence="12" type="ORF">AVEN_223963_1</name>
</gene>
<feature type="disulfide bond" evidence="10">
    <location>
        <begin position="169"/>
        <end position="187"/>
    </location>
</feature>
<dbReference type="Pfam" id="PF00078">
    <property type="entry name" value="RVT_1"/>
    <property type="match status" value="1"/>
</dbReference>
<feature type="disulfide bond" evidence="10">
    <location>
        <begin position="101"/>
        <end position="116"/>
    </location>
</feature>
<dbReference type="Pfam" id="PF00057">
    <property type="entry name" value="Ldl_recept_a"/>
    <property type="match status" value="5"/>
</dbReference>
<feature type="binding site" evidence="8">
    <location>
        <position position="443"/>
    </location>
    <ligand>
        <name>cyanocob(III)alamin</name>
        <dbReference type="ChEBI" id="CHEBI:17439"/>
    </ligand>
</feature>
<dbReference type="InterPro" id="IPR000477">
    <property type="entry name" value="RT_dom"/>
</dbReference>
<dbReference type="CDD" id="cd00112">
    <property type="entry name" value="LDLa"/>
    <property type="match status" value="6"/>
</dbReference>
<keyword evidence="13" id="KW-1185">Reference proteome</keyword>
<dbReference type="SUPFAM" id="SSF57424">
    <property type="entry name" value="LDL receptor-like module"/>
    <property type="match status" value="6"/>
</dbReference>
<evidence type="ECO:0000256" key="2">
    <source>
        <dbReference type="ARBA" id="ARBA00004308"/>
    </source>
</evidence>
<dbReference type="AlphaFoldDB" id="A0A4Y2M3Z1"/>
<feature type="disulfide bond" evidence="9">
    <location>
        <begin position="371"/>
        <end position="410"/>
    </location>
</feature>
<keyword evidence="7 9" id="KW-1015">Disulfide bond</keyword>
<evidence type="ECO:0000256" key="1">
    <source>
        <dbReference type="ARBA" id="ARBA00004167"/>
    </source>
</evidence>
<proteinExistence type="predicted"/>
<dbReference type="PROSITE" id="PS50068">
    <property type="entry name" value="LDLRA_2"/>
    <property type="match status" value="6"/>
</dbReference>
<evidence type="ECO:0000256" key="8">
    <source>
        <dbReference type="PIRSR" id="PIRSR602157-1"/>
    </source>
</evidence>
<feature type="disulfide bond" evidence="10">
    <location>
        <begin position="21"/>
        <end position="36"/>
    </location>
</feature>
<evidence type="ECO:0000256" key="4">
    <source>
        <dbReference type="ARBA" id="ARBA00022737"/>
    </source>
</evidence>
<keyword evidence="3" id="KW-0812">Transmembrane</keyword>
<dbReference type="GO" id="GO:0016192">
    <property type="term" value="P:vesicle-mediated transport"/>
    <property type="evidence" value="ECO:0007669"/>
    <property type="project" value="UniProtKB-ARBA"/>
</dbReference>
<evidence type="ECO:0000256" key="5">
    <source>
        <dbReference type="ARBA" id="ARBA00022989"/>
    </source>
</evidence>
<dbReference type="InterPro" id="IPR036055">
    <property type="entry name" value="LDL_receptor-like_sf"/>
</dbReference>
<dbReference type="InterPro" id="IPR002157">
    <property type="entry name" value="Cbl-bd_prot"/>
</dbReference>
<dbReference type="EMBL" id="BGPR01006714">
    <property type="protein sequence ID" value="GBN21274.1"/>
    <property type="molecule type" value="Genomic_DNA"/>
</dbReference>
<feature type="domain" description="Reverse transcriptase" evidence="11">
    <location>
        <begin position="489"/>
        <end position="626"/>
    </location>
</feature>
<feature type="binding site" evidence="8">
    <location>
        <position position="399"/>
    </location>
    <ligand>
        <name>cyanocob(III)alamin</name>
        <dbReference type="ChEBI" id="CHEBI:17439"/>
    </ligand>
</feature>
<keyword evidence="6" id="KW-0472">Membrane</keyword>
<dbReference type="GO" id="GO:0031419">
    <property type="term" value="F:cobalamin binding"/>
    <property type="evidence" value="ECO:0007669"/>
    <property type="project" value="InterPro"/>
</dbReference>
<feature type="disulfide bond" evidence="10">
    <location>
        <begin position="2"/>
        <end position="14"/>
    </location>
</feature>
<organism evidence="12 13">
    <name type="scientific">Araneus ventricosus</name>
    <name type="common">Orbweaver spider</name>
    <name type="synonym">Epeira ventricosa</name>
    <dbReference type="NCBI Taxonomy" id="182803"/>
    <lineage>
        <taxon>Eukaryota</taxon>
        <taxon>Metazoa</taxon>
        <taxon>Ecdysozoa</taxon>
        <taxon>Arthropoda</taxon>
        <taxon>Chelicerata</taxon>
        <taxon>Arachnida</taxon>
        <taxon>Araneae</taxon>
        <taxon>Araneomorphae</taxon>
        <taxon>Entelegynae</taxon>
        <taxon>Araneoidea</taxon>
        <taxon>Araneidae</taxon>
        <taxon>Araneus</taxon>
    </lineage>
</organism>
<comment type="caution">
    <text evidence="12">The sequence shown here is derived from an EMBL/GenBank/DDBJ whole genome shotgun (WGS) entry which is preliminary data.</text>
</comment>
<evidence type="ECO:0000313" key="13">
    <source>
        <dbReference type="Proteomes" id="UP000499080"/>
    </source>
</evidence>
<feature type="disulfide bond" evidence="10">
    <location>
        <begin position="162"/>
        <end position="174"/>
    </location>
</feature>
<dbReference type="GO" id="GO:0005886">
    <property type="term" value="C:plasma membrane"/>
    <property type="evidence" value="ECO:0007669"/>
    <property type="project" value="TreeGrafter"/>
</dbReference>
<feature type="non-terminal residue" evidence="12">
    <location>
        <position position="1"/>
    </location>
</feature>
<dbReference type="SMART" id="SM00192">
    <property type="entry name" value="LDLa"/>
    <property type="match status" value="6"/>
</dbReference>
<dbReference type="Gene3D" id="1.50.10.20">
    <property type="match status" value="1"/>
</dbReference>
<sequence length="696" mass="79077">ACSSAGFKCLNGKCLSYDKFCNKYDDCGDSSDEYYCDVDPATPCPLGWHRCPVMHRCIPSNWMCDGYDDCTGTSEELNCAACSPSAFRCTNGKCVTHDWFCNQDNSCGDNSDESFCDIDPGTPCPPGWDRCPDERRCIPSYWMCDGYQHCIGTSEEANCTSCSTKAFKCSNGKCKDRHSFCDGIDDCGDNSDERYCDVDPATPCPPGWDHCPDKRKCIPSHWMCDGWLDCYGASEEVECGKGILKTSNIIVAKTELKLWFLHKRKSGSRPDRWGSQVHRIATAMHLADNSTFGRGSSTGEEIRYELRLQLLRNLGKDKLMSSQELALYIHALLVSCIDPRDFYGYNLVRELRRRVEAGGNYTNPFLILALCNAKDAMTAKDVERVTSAYDSQHRPFWTDSQALSSMALSCISSRSSVSVDERTLKDMLQELKRRQFRNGTVDNFRTTALVTQNLPRDSHNILQQMYLTPMLLYPTEDWSYGPFLKKVKNKSDIKSYRPVSHLPSLGKILDKLLLERFNQHLRINNLQNPNQYGLRTNRSTEETIVDLLVKINSTKNSNQHALMISLDINEAFDHLKYTSIKNSQDNLKYHSNTLETFIDILSNRKVAINTSQGPATWNQQQGCPPSFLHRISFLETGGRRSVLATCRHLRMISPFWSTPGQNRKSKTWPIKHWKPSRHGSTSTNLKFHWTNLIISI</sequence>
<protein>
    <submittedName>
        <fullName evidence="12">Low-density lipoprotein receptor-related protein 2</fullName>
    </submittedName>
</protein>
<dbReference type="Pfam" id="PF01122">
    <property type="entry name" value="Cobalamin_bind"/>
    <property type="match status" value="1"/>
</dbReference>